<dbReference type="PROSITE" id="PS51257">
    <property type="entry name" value="PROKAR_LIPOPROTEIN"/>
    <property type="match status" value="1"/>
</dbReference>
<keyword evidence="1" id="KW-0732">Signal</keyword>
<gene>
    <name evidence="2" type="ORF">Y900_030220</name>
</gene>
<sequence>MTVCHRTLRSLAVVMAVAATVAACSTNGPPRGTASSSPVAPPPAVSGVDHTVAVKWSMADSFDILPDGTCAGRGDNRGMNNGARLQLQGDTTGFTDETRVTARFRRATLSKKEALMDDGQYCVVEGVFAPSMPDPGGYSIKFSGTRIHIDHLGKPGSGTPFGRPDPPPGYGVYNISTQRCPSLLDPPDKDCSD</sequence>
<evidence type="ECO:0000313" key="3">
    <source>
        <dbReference type="Proteomes" id="UP000022835"/>
    </source>
</evidence>
<comment type="caution">
    <text evidence="2">The sequence shown here is derived from an EMBL/GenBank/DDBJ whole genome shotgun (WGS) entry which is preliminary data.</text>
</comment>
<evidence type="ECO:0008006" key="4">
    <source>
        <dbReference type="Google" id="ProtNLM"/>
    </source>
</evidence>
<organism evidence="2 3">
    <name type="scientific">Mycolicibacterium aromaticivorans JS19b1 = JCM 16368</name>
    <dbReference type="NCBI Taxonomy" id="1440774"/>
    <lineage>
        <taxon>Bacteria</taxon>
        <taxon>Bacillati</taxon>
        <taxon>Actinomycetota</taxon>
        <taxon>Actinomycetes</taxon>
        <taxon>Mycobacteriales</taxon>
        <taxon>Mycobacteriaceae</taxon>
        <taxon>Mycolicibacterium</taxon>
    </lineage>
</organism>
<accession>A0A064CDT5</accession>
<protein>
    <recommendedName>
        <fullName evidence="4">Lipoprotein</fullName>
    </recommendedName>
</protein>
<keyword evidence="3" id="KW-1185">Reference proteome</keyword>
<name>A0A064CDT5_9MYCO</name>
<feature type="chain" id="PRO_5039508474" description="Lipoprotein" evidence="1">
    <location>
        <begin position="26"/>
        <end position="193"/>
    </location>
</feature>
<feature type="signal peptide" evidence="1">
    <location>
        <begin position="1"/>
        <end position="25"/>
    </location>
</feature>
<reference evidence="2" key="1">
    <citation type="submission" date="2014-05" db="EMBL/GenBank/DDBJ databases">
        <title>Genome sequence of Mycobacterium aromaticivorans strain JS19b1T (= DSM 45407T).</title>
        <authorList>
            <person name="Kwak Y."/>
            <person name="Park G.-S."/>
            <person name="Li Q.X."/>
            <person name="Lee S.-E."/>
            <person name="Shin J.-H."/>
        </authorList>
    </citation>
    <scope>NUCLEOTIDE SEQUENCE [LARGE SCALE GENOMIC DNA]</scope>
    <source>
        <strain evidence="2">JS19b1</strain>
    </source>
</reference>
<dbReference type="Proteomes" id="UP000022835">
    <property type="component" value="Unassembled WGS sequence"/>
</dbReference>
<evidence type="ECO:0000313" key="2">
    <source>
        <dbReference type="EMBL" id="KDE96912.1"/>
    </source>
</evidence>
<dbReference type="EMBL" id="JALN02000003">
    <property type="protein sequence ID" value="KDE96912.1"/>
    <property type="molecule type" value="Genomic_DNA"/>
</dbReference>
<proteinExistence type="predicted"/>
<dbReference type="AlphaFoldDB" id="A0A064CDT5"/>
<evidence type="ECO:0000256" key="1">
    <source>
        <dbReference type="SAM" id="SignalP"/>
    </source>
</evidence>